<evidence type="ECO:0000256" key="2">
    <source>
        <dbReference type="ARBA" id="ARBA00022475"/>
    </source>
</evidence>
<evidence type="ECO:0000259" key="8">
    <source>
        <dbReference type="Pfam" id="PF02706"/>
    </source>
</evidence>
<evidence type="ECO:0000256" key="1">
    <source>
        <dbReference type="ARBA" id="ARBA00004651"/>
    </source>
</evidence>
<evidence type="ECO:0008006" key="11">
    <source>
        <dbReference type="Google" id="ProtNLM"/>
    </source>
</evidence>
<protein>
    <recommendedName>
        <fullName evidence="11">Tyrosine kinase G-rich domain-containing protein</fullName>
    </recommendedName>
</protein>
<dbReference type="SUPFAM" id="SSF52540">
    <property type="entry name" value="P-loop containing nucleoside triphosphate hydrolases"/>
    <property type="match status" value="1"/>
</dbReference>
<evidence type="ECO:0000256" key="3">
    <source>
        <dbReference type="ARBA" id="ARBA00022692"/>
    </source>
</evidence>
<dbReference type="AlphaFoldDB" id="A0A0F9QRF5"/>
<keyword evidence="2" id="KW-1003">Cell membrane</keyword>
<keyword evidence="5 7" id="KW-0472">Membrane</keyword>
<accession>A0A0F9QRF5</accession>
<dbReference type="Gene3D" id="3.40.50.300">
    <property type="entry name" value="P-loop containing nucleotide triphosphate hydrolases"/>
    <property type="match status" value="1"/>
</dbReference>
<comment type="caution">
    <text evidence="10">The sequence shown here is derived from an EMBL/GenBank/DDBJ whole genome shotgun (WGS) entry which is preliminary data.</text>
</comment>
<dbReference type="PANTHER" id="PTHR32309:SF13">
    <property type="entry name" value="FERRIC ENTEROBACTIN TRANSPORT PROTEIN FEPE"/>
    <property type="match status" value="1"/>
</dbReference>
<organism evidence="10">
    <name type="scientific">marine sediment metagenome</name>
    <dbReference type="NCBI Taxonomy" id="412755"/>
    <lineage>
        <taxon>unclassified sequences</taxon>
        <taxon>metagenomes</taxon>
        <taxon>ecological metagenomes</taxon>
    </lineage>
</organism>
<reference evidence="10" key="1">
    <citation type="journal article" date="2015" name="Nature">
        <title>Complex archaea that bridge the gap between prokaryotes and eukaryotes.</title>
        <authorList>
            <person name="Spang A."/>
            <person name="Saw J.H."/>
            <person name="Jorgensen S.L."/>
            <person name="Zaremba-Niedzwiedzka K."/>
            <person name="Martijn J."/>
            <person name="Lind A.E."/>
            <person name="van Eijk R."/>
            <person name="Schleper C."/>
            <person name="Guy L."/>
            <person name="Ettema T.J."/>
        </authorList>
    </citation>
    <scope>NUCLEOTIDE SEQUENCE</scope>
</reference>
<evidence type="ECO:0000259" key="9">
    <source>
        <dbReference type="Pfam" id="PF13807"/>
    </source>
</evidence>
<comment type="subcellular location">
    <subcellularLocation>
        <location evidence="1">Cell membrane</location>
        <topology evidence="1">Multi-pass membrane protein</topology>
    </subcellularLocation>
</comment>
<proteinExistence type="predicted"/>
<feature type="transmembrane region" description="Helical" evidence="7">
    <location>
        <begin position="26"/>
        <end position="47"/>
    </location>
</feature>
<dbReference type="EMBL" id="LAZR01001756">
    <property type="protein sequence ID" value="KKN39567.1"/>
    <property type="molecule type" value="Genomic_DNA"/>
</dbReference>
<evidence type="ECO:0000256" key="4">
    <source>
        <dbReference type="ARBA" id="ARBA00022989"/>
    </source>
</evidence>
<dbReference type="InterPro" id="IPR050445">
    <property type="entry name" value="Bact_polysacc_biosynth/exp"/>
</dbReference>
<name>A0A0F9QRF5_9ZZZZ</name>
<sequence length="665" mass="76030">MEYEQMGKEREIDLLDYWKTIVKRKWVIVGFAAVLILSVGIITFNIVPKYKAMTTLLIKEEGSRMLSIEDEFGYQRRVVNLRFYNTQLKLLKSKSLVERVVRKMNLPARPEFSAVQKPKKGLTTTVKNLISLRWIVPGKKPEIGDSMYSIPSSPYAEIANILQDGIEVSSIRNTNLVEVSYKSPHPVLCSDIVNTLAQEFINFSVEKRYETTQQASDFLSEQIANLRGDLATKEKELQRYGKRKKLFFLSDTESATMRKFADLTEAYTQSQIERIKAEASYRELKELEVDSLPQFVSNMMIQNLKTEYTRMRNEYKEKGGIYKSDYPVMVTLRAKLNSMRNELENEIAKAVDEAERTYSSSLKEEISLKNLLEVHKADVIRMNSNAIFYNSLKIEVDNKRRLLNSLVERQNETLVSARLGGLKTSNTSIIDKAGVPKFPISPNKKLNLILALFVGIFGGVGLCFFLEYLDNSVKGPEEVEKLTGLPSLGVIPYLSPDGMKKKNRYSYYSKYKYSYSEKKENSRREETLPDIKEIELVNHLHPRFFISEDYRTVRTSILLSHAESPPKTIAFSSALPQEGKTVTAINTAVAFSQLKEKVLLVDSDLRKPRLHRIFKVKNAGGLSGYLTGKAHSKRTHSTQSSRTCELWKNERTHGGNQEKIRCCSI</sequence>
<feature type="domain" description="Tyrosine-protein kinase G-rich" evidence="9">
    <location>
        <begin position="392"/>
        <end position="465"/>
    </location>
</feature>
<evidence type="ECO:0000256" key="5">
    <source>
        <dbReference type="ARBA" id="ARBA00023136"/>
    </source>
</evidence>
<evidence type="ECO:0000313" key="10">
    <source>
        <dbReference type="EMBL" id="KKN39567.1"/>
    </source>
</evidence>
<feature type="coiled-coil region" evidence="6">
    <location>
        <begin position="216"/>
        <end position="243"/>
    </location>
</feature>
<dbReference type="GO" id="GO:0004713">
    <property type="term" value="F:protein tyrosine kinase activity"/>
    <property type="evidence" value="ECO:0007669"/>
    <property type="project" value="TreeGrafter"/>
</dbReference>
<feature type="transmembrane region" description="Helical" evidence="7">
    <location>
        <begin position="446"/>
        <end position="469"/>
    </location>
</feature>
<keyword evidence="6" id="KW-0175">Coiled coil</keyword>
<dbReference type="InterPro" id="IPR032807">
    <property type="entry name" value="GNVR"/>
</dbReference>
<dbReference type="Pfam" id="PF13807">
    <property type="entry name" value="GNVR"/>
    <property type="match status" value="1"/>
</dbReference>
<dbReference type="Pfam" id="PF02706">
    <property type="entry name" value="Wzz"/>
    <property type="match status" value="1"/>
</dbReference>
<dbReference type="PANTHER" id="PTHR32309">
    <property type="entry name" value="TYROSINE-PROTEIN KINASE"/>
    <property type="match status" value="1"/>
</dbReference>
<dbReference type="InterPro" id="IPR003856">
    <property type="entry name" value="LPS_length_determ_N"/>
</dbReference>
<dbReference type="InterPro" id="IPR027417">
    <property type="entry name" value="P-loop_NTPase"/>
</dbReference>
<keyword evidence="3 7" id="KW-0812">Transmembrane</keyword>
<evidence type="ECO:0000256" key="7">
    <source>
        <dbReference type="SAM" id="Phobius"/>
    </source>
</evidence>
<feature type="domain" description="Polysaccharide chain length determinant N-terminal" evidence="8">
    <location>
        <begin position="11"/>
        <end position="103"/>
    </location>
</feature>
<gene>
    <name evidence="10" type="ORF">LCGC14_0742150</name>
</gene>
<evidence type="ECO:0000256" key="6">
    <source>
        <dbReference type="SAM" id="Coils"/>
    </source>
</evidence>
<dbReference type="GO" id="GO:0005886">
    <property type="term" value="C:plasma membrane"/>
    <property type="evidence" value="ECO:0007669"/>
    <property type="project" value="UniProtKB-SubCell"/>
</dbReference>
<keyword evidence="4 7" id="KW-1133">Transmembrane helix</keyword>
<feature type="coiled-coil region" evidence="6">
    <location>
        <begin position="329"/>
        <end position="360"/>
    </location>
</feature>